<evidence type="ECO:0000313" key="2">
    <source>
        <dbReference type="Proteomes" id="UP000266340"/>
    </source>
</evidence>
<sequence>MTSELYGGQVYYVKVFHYDEAGTGNYGLRVVQNDDNIAGDTLVLNSPITRLINYAGDQDVFVFTPSTTRSYVIKTTGSTDTVGVLSDSNNDPFADNDDSTDLNFSIAYTLTANQTYYIRVKAYNSNLYNASYTLIVQ</sequence>
<dbReference type="Gene3D" id="2.60.120.380">
    <property type="match status" value="1"/>
</dbReference>
<proteinExistence type="predicted"/>
<dbReference type="OrthoDB" id="9798386at2"/>
<dbReference type="Proteomes" id="UP000266340">
    <property type="component" value="Unassembled WGS sequence"/>
</dbReference>
<dbReference type="RefSeq" id="WP_119149273.1">
    <property type="nucleotide sequence ID" value="NZ_QXJM01000036.1"/>
</dbReference>
<comment type="caution">
    <text evidence="1">The sequence shown here is derived from an EMBL/GenBank/DDBJ whole genome shotgun (WGS) entry which is preliminary data.</text>
</comment>
<dbReference type="AlphaFoldDB" id="A0A398CJR3"/>
<keyword evidence="2" id="KW-1185">Reference proteome</keyword>
<organism evidence="1 2">
    <name type="scientific">Cohnella faecalis</name>
    <dbReference type="NCBI Taxonomy" id="2315694"/>
    <lineage>
        <taxon>Bacteria</taxon>
        <taxon>Bacillati</taxon>
        <taxon>Bacillota</taxon>
        <taxon>Bacilli</taxon>
        <taxon>Bacillales</taxon>
        <taxon>Paenibacillaceae</taxon>
        <taxon>Cohnella</taxon>
    </lineage>
</organism>
<dbReference type="EMBL" id="QXJM01000036">
    <property type="protein sequence ID" value="RIE03556.1"/>
    <property type="molecule type" value="Genomic_DNA"/>
</dbReference>
<evidence type="ECO:0000313" key="1">
    <source>
        <dbReference type="EMBL" id="RIE03556.1"/>
    </source>
</evidence>
<accession>A0A398CJR3</accession>
<name>A0A398CJR3_9BACL</name>
<protein>
    <recommendedName>
        <fullName evidence="3">Peptidase C-terminal archaeal/bacterial domain-containing protein</fullName>
    </recommendedName>
</protein>
<dbReference type="SUPFAM" id="SSF89260">
    <property type="entry name" value="Collagen-binding domain"/>
    <property type="match status" value="1"/>
</dbReference>
<gene>
    <name evidence="1" type="ORF">D3H35_10990</name>
</gene>
<evidence type="ECO:0008006" key="3">
    <source>
        <dbReference type="Google" id="ProtNLM"/>
    </source>
</evidence>
<reference evidence="1 2" key="1">
    <citation type="submission" date="2018-09" db="EMBL/GenBank/DDBJ databases">
        <title>Cohnella cavernae sp. nov., isolated from a karst cave.</title>
        <authorList>
            <person name="Zhu H."/>
        </authorList>
    </citation>
    <scope>NUCLEOTIDE SEQUENCE [LARGE SCALE GENOMIC DNA]</scope>
    <source>
        <strain evidence="1 2">K2E09-144</strain>
    </source>
</reference>